<dbReference type="PANTHER" id="PTHR43479:SF7">
    <property type="entry name" value="TETR-FAMILY TRANSCRIPTIONAL REGULATOR"/>
    <property type="match status" value="1"/>
</dbReference>
<proteinExistence type="predicted"/>
<dbReference type="InterPro" id="IPR039532">
    <property type="entry name" value="TetR_C_Firmicutes"/>
</dbReference>
<dbReference type="InterPro" id="IPR050624">
    <property type="entry name" value="HTH-type_Tx_Regulator"/>
</dbReference>
<dbReference type="EMBL" id="AYYR01000082">
    <property type="protein sequence ID" value="KRM74413.1"/>
    <property type="molecule type" value="Genomic_DNA"/>
</dbReference>
<evidence type="ECO:0000313" key="4">
    <source>
        <dbReference type="EMBL" id="KRM74413.1"/>
    </source>
</evidence>
<feature type="DNA-binding region" description="H-T-H motif" evidence="2">
    <location>
        <begin position="31"/>
        <end position="50"/>
    </location>
</feature>
<dbReference type="SUPFAM" id="SSF46689">
    <property type="entry name" value="Homeodomain-like"/>
    <property type="match status" value="1"/>
</dbReference>
<name>A0A0R2B4G6_SECCO</name>
<accession>A0A0R2B4G6</accession>
<dbReference type="GO" id="GO:0003677">
    <property type="term" value="F:DNA binding"/>
    <property type="evidence" value="ECO:0007669"/>
    <property type="project" value="UniProtKB-UniRule"/>
</dbReference>
<dbReference type="RefSeq" id="WP_056997218.1">
    <property type="nucleotide sequence ID" value="NZ_AYYR01000082.1"/>
</dbReference>
<organism evidence="4 5">
    <name type="scientific">Secundilactobacillus collinoides DSM 20515 = JCM 1123</name>
    <dbReference type="NCBI Taxonomy" id="1423733"/>
    <lineage>
        <taxon>Bacteria</taxon>
        <taxon>Bacillati</taxon>
        <taxon>Bacillota</taxon>
        <taxon>Bacilli</taxon>
        <taxon>Lactobacillales</taxon>
        <taxon>Lactobacillaceae</taxon>
        <taxon>Secundilactobacillus</taxon>
    </lineage>
</organism>
<reference evidence="4 5" key="1">
    <citation type="journal article" date="2015" name="Genome Announc.">
        <title>Expanding the biotechnology potential of lactobacilli through comparative genomics of 213 strains and associated genera.</title>
        <authorList>
            <person name="Sun Z."/>
            <person name="Harris H.M."/>
            <person name="McCann A."/>
            <person name="Guo C."/>
            <person name="Argimon S."/>
            <person name="Zhang W."/>
            <person name="Yang X."/>
            <person name="Jeffery I.B."/>
            <person name="Cooney J.C."/>
            <person name="Kagawa T.F."/>
            <person name="Liu W."/>
            <person name="Song Y."/>
            <person name="Salvetti E."/>
            <person name="Wrobel A."/>
            <person name="Rasinkangas P."/>
            <person name="Parkhill J."/>
            <person name="Rea M.C."/>
            <person name="O'Sullivan O."/>
            <person name="Ritari J."/>
            <person name="Douillard F.P."/>
            <person name="Paul Ross R."/>
            <person name="Yang R."/>
            <person name="Briner A.E."/>
            <person name="Felis G.E."/>
            <person name="de Vos W.M."/>
            <person name="Barrangou R."/>
            <person name="Klaenhammer T.R."/>
            <person name="Caufield P.W."/>
            <person name="Cui Y."/>
            <person name="Zhang H."/>
            <person name="O'Toole P.W."/>
        </authorList>
    </citation>
    <scope>NUCLEOTIDE SEQUENCE [LARGE SCALE GENOMIC DNA]</scope>
    <source>
        <strain evidence="4 5">DSM 20515</strain>
    </source>
</reference>
<keyword evidence="1 2" id="KW-0238">DNA-binding</keyword>
<sequence length="182" mass="20866">MVIDRRTIRTQAAIESGFIEVLSQKPLNKITVLELTEQINIGRGTFYSHYQDLFDLYNKIMGETTRALSRLFDANYPDNPADNYDFFANQMIAYVDEHRKLFVSLMHNDLGGKFAIQLKEMLMRKVEERQDITGTDTREHGRVSFTCSGVIGLMIDWLDDKLAISADDLSDLVAELIVNMYA</sequence>
<feature type="domain" description="HTH tetR-type" evidence="3">
    <location>
        <begin position="8"/>
        <end position="68"/>
    </location>
</feature>
<evidence type="ECO:0000259" key="3">
    <source>
        <dbReference type="PROSITE" id="PS50977"/>
    </source>
</evidence>
<protein>
    <recommendedName>
        <fullName evidence="3">HTH tetR-type domain-containing protein</fullName>
    </recommendedName>
</protein>
<dbReference type="Gene3D" id="1.10.357.10">
    <property type="entry name" value="Tetracycline Repressor, domain 2"/>
    <property type="match status" value="1"/>
</dbReference>
<dbReference type="PATRIC" id="fig|1423733.4.peg.188"/>
<dbReference type="STRING" id="33960.TY91_09735"/>
<dbReference type="InterPro" id="IPR001647">
    <property type="entry name" value="HTH_TetR"/>
</dbReference>
<comment type="caution">
    <text evidence="4">The sequence shown here is derived from an EMBL/GenBank/DDBJ whole genome shotgun (WGS) entry which is preliminary data.</text>
</comment>
<evidence type="ECO:0000256" key="2">
    <source>
        <dbReference type="PROSITE-ProRule" id="PRU00335"/>
    </source>
</evidence>
<gene>
    <name evidence="4" type="ORF">FC82_GL000171</name>
</gene>
<evidence type="ECO:0000256" key="1">
    <source>
        <dbReference type="ARBA" id="ARBA00023125"/>
    </source>
</evidence>
<dbReference type="AlphaFoldDB" id="A0A0R2B4G6"/>
<dbReference type="PROSITE" id="PS50977">
    <property type="entry name" value="HTH_TETR_2"/>
    <property type="match status" value="1"/>
</dbReference>
<dbReference type="Proteomes" id="UP000051845">
    <property type="component" value="Unassembled WGS sequence"/>
</dbReference>
<dbReference type="PANTHER" id="PTHR43479">
    <property type="entry name" value="ACREF/ENVCD OPERON REPRESSOR-RELATED"/>
    <property type="match status" value="1"/>
</dbReference>
<dbReference type="InterPro" id="IPR009057">
    <property type="entry name" value="Homeodomain-like_sf"/>
</dbReference>
<evidence type="ECO:0000313" key="5">
    <source>
        <dbReference type="Proteomes" id="UP000051845"/>
    </source>
</evidence>
<dbReference type="Pfam" id="PF14278">
    <property type="entry name" value="TetR_C_8"/>
    <property type="match status" value="1"/>
</dbReference>